<dbReference type="EMBL" id="CP073721">
    <property type="protein sequence ID" value="UWZ35502.1"/>
    <property type="molecule type" value="Genomic_DNA"/>
</dbReference>
<organism evidence="1 2">
    <name type="scientific">Dactylosporangium roseum</name>
    <dbReference type="NCBI Taxonomy" id="47989"/>
    <lineage>
        <taxon>Bacteria</taxon>
        <taxon>Bacillati</taxon>
        <taxon>Actinomycetota</taxon>
        <taxon>Actinomycetes</taxon>
        <taxon>Micromonosporales</taxon>
        <taxon>Micromonosporaceae</taxon>
        <taxon>Dactylosporangium</taxon>
    </lineage>
</organism>
<reference evidence="1" key="1">
    <citation type="submission" date="2021-04" db="EMBL/GenBank/DDBJ databases">
        <title>Biosynthetic gene clusters of Dactylosporangioum roseum.</title>
        <authorList>
            <person name="Hartkoorn R.C."/>
            <person name="Beaudoing E."/>
            <person name="Hot D."/>
            <person name="Moureu S."/>
        </authorList>
    </citation>
    <scope>NUCLEOTIDE SEQUENCE</scope>
    <source>
        <strain evidence="1">NRRL B-16295</strain>
    </source>
</reference>
<protein>
    <submittedName>
        <fullName evidence="1">Uncharacterized protein</fullName>
    </submittedName>
</protein>
<evidence type="ECO:0000313" key="1">
    <source>
        <dbReference type="EMBL" id="UWZ35502.1"/>
    </source>
</evidence>
<evidence type="ECO:0000313" key="2">
    <source>
        <dbReference type="Proteomes" id="UP001058271"/>
    </source>
</evidence>
<keyword evidence="2" id="KW-1185">Reference proteome</keyword>
<proteinExistence type="predicted"/>
<accession>A0ABY5Z3R6</accession>
<sequence>MLELSDPVHNAHGTAELVPHPQHLKFPLQIRDDGLFDNANASCHEPSLAGPPIVVGHVTTTGFENPQRLVPVSFCERFPACISWFLEELLALQLPEPGLGRRPEAPLEVGQVGVQLHPFVCGSGEKITHPGCPPSPRGSSSAG</sequence>
<name>A0ABY5Z3R6_9ACTN</name>
<gene>
    <name evidence="1" type="ORF">Drose_30950</name>
</gene>
<dbReference type="Proteomes" id="UP001058271">
    <property type="component" value="Chromosome"/>
</dbReference>